<dbReference type="InterPro" id="IPR050789">
    <property type="entry name" value="Diverse_Enzym_Activities"/>
</dbReference>
<accession>A0ABP6UP31</accession>
<dbReference type="InterPro" id="IPR001466">
    <property type="entry name" value="Beta-lactam-related"/>
</dbReference>
<dbReference type="Proteomes" id="UP001500459">
    <property type="component" value="Unassembled WGS sequence"/>
</dbReference>
<reference evidence="3" key="1">
    <citation type="journal article" date="2019" name="Int. J. Syst. Evol. Microbiol.">
        <title>The Global Catalogue of Microorganisms (GCM) 10K type strain sequencing project: providing services to taxonomists for standard genome sequencing and annotation.</title>
        <authorList>
            <consortium name="The Broad Institute Genomics Platform"/>
            <consortium name="The Broad Institute Genome Sequencing Center for Infectious Disease"/>
            <person name="Wu L."/>
            <person name="Ma J."/>
        </authorList>
    </citation>
    <scope>NUCLEOTIDE SEQUENCE [LARGE SCALE GENOMIC DNA]</scope>
    <source>
        <strain evidence="3">JCM 17106</strain>
    </source>
</reference>
<dbReference type="Gene3D" id="3.40.710.10">
    <property type="entry name" value="DD-peptidase/beta-lactamase superfamily"/>
    <property type="match status" value="1"/>
</dbReference>
<dbReference type="PANTHER" id="PTHR43283:SF7">
    <property type="entry name" value="BETA-LACTAMASE-RELATED DOMAIN-CONTAINING PROTEIN"/>
    <property type="match status" value="1"/>
</dbReference>
<evidence type="ECO:0000259" key="1">
    <source>
        <dbReference type="Pfam" id="PF00144"/>
    </source>
</evidence>
<gene>
    <name evidence="2" type="ORF">GCM10022393_26710</name>
</gene>
<sequence>MKKISTLSFLIILINFSCSKDTVAEDDFINSPDTTGLYFPPISSDDWETMTITDLGWNTEAEKSLYDFLEENDTKSFIILKNGKIAVEQYFNGSDIDDSNPWFSVGKTLTAFTIGIAQQEGLLDINSSSSTYLGNGWAAITSEQENAITVKHHLTMTTGLDYSVSNNCTDPDCLTFLNPPEDFWYYHTAAYTLLTEMVANAANLEYATYFDTRLKNKIGMSGNWVSLGYANVYYSNARSMARFGLLNLNKGNWNTTEILTDQNYFTEMTTTSQSLNQSYGYLWWLNGKSSSRIPGSTGEFSGSLIPDAPDDMIAGLGLNDQKLYIVPSQNLVVVRMGNSAGQDVLGPSSFDNELWIKINALIQ</sequence>
<dbReference type="RefSeq" id="WP_344928193.1">
    <property type="nucleotide sequence ID" value="NZ_BAABCW010000011.1"/>
</dbReference>
<dbReference type="EMBL" id="BAABCW010000011">
    <property type="protein sequence ID" value="GAA3511649.1"/>
    <property type="molecule type" value="Genomic_DNA"/>
</dbReference>
<dbReference type="GO" id="GO:0016787">
    <property type="term" value="F:hydrolase activity"/>
    <property type="evidence" value="ECO:0007669"/>
    <property type="project" value="UniProtKB-KW"/>
</dbReference>
<dbReference type="Pfam" id="PF00144">
    <property type="entry name" value="Beta-lactamase"/>
    <property type="match status" value="1"/>
</dbReference>
<organism evidence="2 3">
    <name type="scientific">Aquimarina addita</name>
    <dbReference type="NCBI Taxonomy" id="870485"/>
    <lineage>
        <taxon>Bacteria</taxon>
        <taxon>Pseudomonadati</taxon>
        <taxon>Bacteroidota</taxon>
        <taxon>Flavobacteriia</taxon>
        <taxon>Flavobacteriales</taxon>
        <taxon>Flavobacteriaceae</taxon>
        <taxon>Aquimarina</taxon>
    </lineage>
</organism>
<comment type="caution">
    <text evidence="2">The sequence shown here is derived from an EMBL/GenBank/DDBJ whole genome shotgun (WGS) entry which is preliminary data.</text>
</comment>
<feature type="domain" description="Beta-lactamase-related" evidence="1">
    <location>
        <begin position="76"/>
        <end position="342"/>
    </location>
</feature>
<proteinExistence type="predicted"/>
<evidence type="ECO:0000313" key="2">
    <source>
        <dbReference type="EMBL" id="GAA3511649.1"/>
    </source>
</evidence>
<dbReference type="SUPFAM" id="SSF56601">
    <property type="entry name" value="beta-lactamase/transpeptidase-like"/>
    <property type="match status" value="1"/>
</dbReference>
<dbReference type="InterPro" id="IPR012338">
    <property type="entry name" value="Beta-lactam/transpept-like"/>
</dbReference>
<keyword evidence="3" id="KW-1185">Reference proteome</keyword>
<keyword evidence="2" id="KW-0378">Hydrolase</keyword>
<name>A0ABP6UP31_9FLAO</name>
<dbReference type="PANTHER" id="PTHR43283">
    <property type="entry name" value="BETA-LACTAMASE-RELATED"/>
    <property type="match status" value="1"/>
</dbReference>
<protein>
    <submittedName>
        <fullName evidence="2">Serine hydrolase</fullName>
    </submittedName>
</protein>
<evidence type="ECO:0000313" key="3">
    <source>
        <dbReference type="Proteomes" id="UP001500459"/>
    </source>
</evidence>